<name>A0A9D3V9A1_9ROSI</name>
<organism evidence="1 2">
    <name type="scientific">Gossypium stocksii</name>
    <dbReference type="NCBI Taxonomy" id="47602"/>
    <lineage>
        <taxon>Eukaryota</taxon>
        <taxon>Viridiplantae</taxon>
        <taxon>Streptophyta</taxon>
        <taxon>Embryophyta</taxon>
        <taxon>Tracheophyta</taxon>
        <taxon>Spermatophyta</taxon>
        <taxon>Magnoliopsida</taxon>
        <taxon>eudicotyledons</taxon>
        <taxon>Gunneridae</taxon>
        <taxon>Pentapetalae</taxon>
        <taxon>rosids</taxon>
        <taxon>malvids</taxon>
        <taxon>Malvales</taxon>
        <taxon>Malvaceae</taxon>
        <taxon>Malvoideae</taxon>
        <taxon>Gossypium</taxon>
    </lineage>
</organism>
<dbReference type="Proteomes" id="UP000828251">
    <property type="component" value="Unassembled WGS sequence"/>
</dbReference>
<keyword evidence="2" id="KW-1185">Reference proteome</keyword>
<sequence>MDPFFSSVIQRWKPRLDAFTQIMGRSLICSVNGSKAVYFTTIHPRYRRVGTI</sequence>
<evidence type="ECO:0000313" key="2">
    <source>
        <dbReference type="Proteomes" id="UP000828251"/>
    </source>
</evidence>
<dbReference type="AlphaFoldDB" id="A0A9D3V9A1"/>
<gene>
    <name evidence="1" type="ORF">J1N35_025601</name>
</gene>
<accession>A0A9D3V9A1</accession>
<reference evidence="1 2" key="1">
    <citation type="journal article" date="2021" name="Plant Biotechnol. J.">
        <title>Multi-omics assisted identification of the key and species-specific regulatory components of drought-tolerant mechanisms in Gossypium stocksii.</title>
        <authorList>
            <person name="Yu D."/>
            <person name="Ke L."/>
            <person name="Zhang D."/>
            <person name="Wu Y."/>
            <person name="Sun Y."/>
            <person name="Mei J."/>
            <person name="Sun J."/>
            <person name="Sun Y."/>
        </authorList>
    </citation>
    <scope>NUCLEOTIDE SEQUENCE [LARGE SCALE GENOMIC DNA]</scope>
    <source>
        <strain evidence="2">cv. E1</strain>
        <tissue evidence="1">Leaf</tissue>
    </source>
</reference>
<dbReference type="EMBL" id="JAIQCV010000008">
    <property type="protein sequence ID" value="KAH1073273.1"/>
    <property type="molecule type" value="Genomic_DNA"/>
</dbReference>
<comment type="caution">
    <text evidence="1">The sequence shown here is derived from an EMBL/GenBank/DDBJ whole genome shotgun (WGS) entry which is preliminary data.</text>
</comment>
<protein>
    <submittedName>
        <fullName evidence="1">Uncharacterized protein</fullName>
    </submittedName>
</protein>
<evidence type="ECO:0000313" key="1">
    <source>
        <dbReference type="EMBL" id="KAH1073273.1"/>
    </source>
</evidence>
<proteinExistence type="predicted"/>